<dbReference type="STRING" id="591205.SAMN05421538_101362"/>
<reference evidence="1 2" key="1">
    <citation type="submission" date="2016-10" db="EMBL/GenBank/DDBJ databases">
        <authorList>
            <person name="de Groot N.N."/>
        </authorList>
    </citation>
    <scope>NUCLEOTIDE SEQUENCE [LARGE SCALE GENOMIC DNA]</scope>
    <source>
        <strain evidence="1 2">DSM 22220</strain>
    </source>
</reference>
<dbReference type="GO" id="GO:0000160">
    <property type="term" value="P:phosphorelay signal transduction system"/>
    <property type="evidence" value="ECO:0007669"/>
    <property type="project" value="InterPro"/>
</dbReference>
<dbReference type="EMBL" id="FNAH01000001">
    <property type="protein sequence ID" value="SDD32147.1"/>
    <property type="molecule type" value="Genomic_DNA"/>
</dbReference>
<organism evidence="1 2">
    <name type="scientific">Paracoccus isoporae</name>
    <dbReference type="NCBI Taxonomy" id="591205"/>
    <lineage>
        <taxon>Bacteria</taxon>
        <taxon>Pseudomonadati</taxon>
        <taxon>Pseudomonadota</taxon>
        <taxon>Alphaproteobacteria</taxon>
        <taxon>Rhodobacterales</taxon>
        <taxon>Paracoccaceae</taxon>
        <taxon>Paracoccus</taxon>
    </lineage>
</organism>
<dbReference type="AlphaFoldDB" id="A0A1G6TUU0"/>
<proteinExistence type="predicted"/>
<dbReference type="SUPFAM" id="SSF47226">
    <property type="entry name" value="Histidine-containing phosphotransfer domain, HPT domain"/>
    <property type="match status" value="1"/>
</dbReference>
<evidence type="ECO:0000313" key="2">
    <source>
        <dbReference type="Proteomes" id="UP000199344"/>
    </source>
</evidence>
<name>A0A1G6TUU0_9RHOB</name>
<sequence>MGELAALGMAERVRVDTGRVQNIVDELGEIAAKGLIQMALEQMALAVRTLQRVAREGDSARTVAKARRLSRLACQVGLVSLSRVADDVAHCADRQDAVALDATLARTVRVANRSLSEIWDGV</sequence>
<keyword evidence="2" id="KW-1185">Reference proteome</keyword>
<dbReference type="InterPro" id="IPR036641">
    <property type="entry name" value="HPT_dom_sf"/>
</dbReference>
<accession>A0A1G6TUU0</accession>
<gene>
    <name evidence="1" type="ORF">SAMN05421538_101362</name>
</gene>
<dbReference type="OrthoDB" id="7873775at2"/>
<evidence type="ECO:0000313" key="1">
    <source>
        <dbReference type="EMBL" id="SDD32147.1"/>
    </source>
</evidence>
<protein>
    <submittedName>
        <fullName evidence="1">Uncharacterized protein</fullName>
    </submittedName>
</protein>
<dbReference type="RefSeq" id="WP_090520317.1">
    <property type="nucleotide sequence ID" value="NZ_FNAH01000001.1"/>
</dbReference>
<dbReference type="Proteomes" id="UP000199344">
    <property type="component" value="Unassembled WGS sequence"/>
</dbReference>